<evidence type="ECO:0000256" key="1">
    <source>
        <dbReference type="SAM" id="MobiDB-lite"/>
    </source>
</evidence>
<gene>
    <name evidence="2" type="ORF">UC8_58280</name>
</gene>
<evidence type="ECO:0000313" key="2">
    <source>
        <dbReference type="EMBL" id="QEG43773.1"/>
    </source>
</evidence>
<keyword evidence="3" id="KW-1185">Reference proteome</keyword>
<feature type="compositionally biased region" description="Polar residues" evidence="1">
    <location>
        <begin position="1"/>
        <end position="17"/>
    </location>
</feature>
<sequence>MSTNRSASESSDSTSLHPPSGRVEPKRGEGFGTGENAMDDLQAPPALPARSSRPSQREGVVTAAPSRRAILGGTIGLAGMAFADLLGKSAAGEATIATADLPHHRPRAKRVIFLFMHGGPSHVDTFDYKPELAKQHGKPLPFDKPRIQFAKTGNLLKSPWKFRQYGQSGAWVSDLFPHVARHVDDLTFIKSMHGSNEAHGGALLKVHTGSDTFVRPSMGSWISYGLGTENQNLPSFITINPTLGHGGVRNFGSAFLPPIHQATRIGQTRAPMKNAKIENLTSFSNTPAELQRRQLAMLRELDQAKAGSGEIDAALSARLESFELAYRMQTETPELMDLSRETAETLALYGINDGPTDNFGRECLLARRFCEAGVRFVQVTHNYWDQHSKLKEKHSELAAEVDLPIAGLLTDLKRRGLLEDTLVIWGAEFGRTPTAQGGNGRDHNPHAFTYWMAGGGVKSGFSYGQSDPFGFYTEDEKVHVHDFHATVLHLLGIDHERLTYRYGGRDFRLTDVEGKVIHPIFA</sequence>
<dbReference type="InterPro" id="IPR017850">
    <property type="entry name" value="Alkaline_phosphatase_core_sf"/>
</dbReference>
<dbReference type="PANTHER" id="PTHR43737">
    <property type="entry name" value="BLL7424 PROTEIN"/>
    <property type="match status" value="1"/>
</dbReference>
<dbReference type="PANTHER" id="PTHR43737:SF1">
    <property type="entry name" value="DUF1501 DOMAIN-CONTAINING PROTEIN"/>
    <property type="match status" value="1"/>
</dbReference>
<evidence type="ECO:0000313" key="3">
    <source>
        <dbReference type="Proteomes" id="UP000325286"/>
    </source>
</evidence>
<evidence type="ECO:0008006" key="4">
    <source>
        <dbReference type="Google" id="ProtNLM"/>
    </source>
</evidence>
<dbReference type="SUPFAM" id="SSF53649">
    <property type="entry name" value="Alkaline phosphatase-like"/>
    <property type="match status" value="1"/>
</dbReference>
<dbReference type="Gene3D" id="3.40.720.10">
    <property type="entry name" value="Alkaline Phosphatase, subunit A"/>
    <property type="match status" value="1"/>
</dbReference>
<dbReference type="KEGG" id="rul:UC8_58280"/>
<dbReference type="InterPro" id="IPR010869">
    <property type="entry name" value="DUF1501"/>
</dbReference>
<protein>
    <recommendedName>
        <fullName evidence="4">Sulfatase</fullName>
    </recommendedName>
</protein>
<dbReference type="Proteomes" id="UP000325286">
    <property type="component" value="Chromosome"/>
</dbReference>
<organism evidence="2 3">
    <name type="scientific">Roseimaritima ulvae</name>
    <dbReference type="NCBI Taxonomy" id="980254"/>
    <lineage>
        <taxon>Bacteria</taxon>
        <taxon>Pseudomonadati</taxon>
        <taxon>Planctomycetota</taxon>
        <taxon>Planctomycetia</taxon>
        <taxon>Pirellulales</taxon>
        <taxon>Pirellulaceae</taxon>
        <taxon>Roseimaritima</taxon>
    </lineage>
</organism>
<accession>A0A5B9RA53</accession>
<dbReference type="EMBL" id="CP042914">
    <property type="protein sequence ID" value="QEG43773.1"/>
    <property type="molecule type" value="Genomic_DNA"/>
</dbReference>
<feature type="region of interest" description="Disordered" evidence="1">
    <location>
        <begin position="1"/>
        <end position="64"/>
    </location>
</feature>
<dbReference type="AlphaFoldDB" id="A0A5B9RA53"/>
<proteinExistence type="predicted"/>
<name>A0A5B9RA53_9BACT</name>
<reference evidence="2 3" key="1">
    <citation type="submission" date="2019-08" db="EMBL/GenBank/DDBJ databases">
        <title>Deep-cultivation of Planctomycetes and their phenomic and genomic characterization uncovers novel biology.</title>
        <authorList>
            <person name="Wiegand S."/>
            <person name="Jogler M."/>
            <person name="Boedeker C."/>
            <person name="Pinto D."/>
            <person name="Vollmers J."/>
            <person name="Rivas-Marin E."/>
            <person name="Kohn T."/>
            <person name="Peeters S.H."/>
            <person name="Heuer A."/>
            <person name="Rast P."/>
            <person name="Oberbeckmann S."/>
            <person name="Bunk B."/>
            <person name="Jeske O."/>
            <person name="Meyerdierks A."/>
            <person name="Storesund J.E."/>
            <person name="Kallscheuer N."/>
            <person name="Luecker S."/>
            <person name="Lage O.M."/>
            <person name="Pohl T."/>
            <person name="Merkel B.J."/>
            <person name="Hornburger P."/>
            <person name="Mueller R.-W."/>
            <person name="Bruemmer F."/>
            <person name="Labrenz M."/>
            <person name="Spormann A.M."/>
            <person name="Op den Camp H."/>
            <person name="Overmann J."/>
            <person name="Amann R."/>
            <person name="Jetten M.S.M."/>
            <person name="Mascher T."/>
            <person name="Medema M.H."/>
            <person name="Devos D.P."/>
            <person name="Kaster A.-K."/>
            <person name="Ovreas L."/>
            <person name="Rohde M."/>
            <person name="Galperin M.Y."/>
            <person name="Jogler C."/>
        </authorList>
    </citation>
    <scope>NUCLEOTIDE SEQUENCE [LARGE SCALE GENOMIC DNA]</scope>
    <source>
        <strain evidence="2 3">UC8</strain>
    </source>
</reference>
<dbReference type="Pfam" id="PF07394">
    <property type="entry name" value="DUF1501"/>
    <property type="match status" value="1"/>
</dbReference>
<feature type="compositionally biased region" description="Low complexity" evidence="1">
    <location>
        <begin position="41"/>
        <end position="54"/>
    </location>
</feature>